<proteinExistence type="predicted"/>
<dbReference type="EMBL" id="NPDY01000039">
    <property type="protein sequence ID" value="PJZ68043.1"/>
    <property type="molecule type" value="Genomic_DNA"/>
</dbReference>
<dbReference type="NCBIfam" id="NF047449">
    <property type="entry name" value="Lepto_FcpA_rel"/>
    <property type="match status" value="1"/>
</dbReference>
<evidence type="ECO:0000313" key="2">
    <source>
        <dbReference type="EMBL" id="PJZ71679.1"/>
    </source>
</evidence>
<dbReference type="EMBL" id="NPDZ01000025">
    <property type="protein sequence ID" value="PJZ71679.1"/>
    <property type="molecule type" value="Genomic_DNA"/>
</dbReference>
<dbReference type="Proteomes" id="UP000231990">
    <property type="component" value="Unassembled WGS sequence"/>
</dbReference>
<gene>
    <name evidence="1" type="ORF">CH360_18270</name>
    <name evidence="2" type="ORF">CH373_18250</name>
</gene>
<protein>
    <submittedName>
        <fullName evidence="2">Uncharacterized protein</fullName>
    </submittedName>
</protein>
<reference evidence="3 4" key="1">
    <citation type="submission" date="2017-07" db="EMBL/GenBank/DDBJ databases">
        <title>Leptospira spp. isolated from tropical soils.</title>
        <authorList>
            <person name="Thibeaux R."/>
            <person name="Iraola G."/>
            <person name="Ferres I."/>
            <person name="Bierque E."/>
            <person name="Girault D."/>
            <person name="Soupe-Gilbert M.-E."/>
            <person name="Picardeau M."/>
            <person name="Goarant C."/>
        </authorList>
    </citation>
    <scope>NUCLEOTIDE SEQUENCE [LARGE SCALE GENOMIC DNA]</scope>
    <source>
        <strain evidence="2 4">FH1-B-B1</strain>
        <strain evidence="1 3">FH1-B-C1</strain>
    </source>
</reference>
<dbReference type="AlphaFoldDB" id="A0A2M9ZI04"/>
<accession>A0A2M9ZI04</accession>
<evidence type="ECO:0000313" key="1">
    <source>
        <dbReference type="EMBL" id="PJZ68043.1"/>
    </source>
</evidence>
<organism evidence="2 4">
    <name type="scientific">Leptospira perolatii</name>
    <dbReference type="NCBI Taxonomy" id="2023191"/>
    <lineage>
        <taxon>Bacteria</taxon>
        <taxon>Pseudomonadati</taxon>
        <taxon>Spirochaetota</taxon>
        <taxon>Spirochaetia</taxon>
        <taxon>Leptospirales</taxon>
        <taxon>Leptospiraceae</taxon>
        <taxon>Leptospira</taxon>
    </lineage>
</organism>
<sequence>MEVSKLSLRSRPAFYALPHALFLLFLFTSAVQILAETDPHTSQNHKRLEVLIPDSSEEEPWEKESLQFEDLDLLNEYSEDRSKSLLEKAREGLTKAIDTFRKINMEIEEKRKSEEARTLDSERYDWQKNARLENVERIYSRELTRARLDSITLLALAIRDMEKIGNPKIKQSSAYVELQAGVYRELIKHQYSLRQYMQASEFLQKYIELDPKFEAESLPHQMLVHCFERLYLSAKKLKDEESAEYYLTKKRKHAILFAEKKYGRNSSEFRRVIELLAKE</sequence>
<name>A0A2M9ZI04_9LEPT</name>
<evidence type="ECO:0000313" key="4">
    <source>
        <dbReference type="Proteomes" id="UP000231990"/>
    </source>
</evidence>
<keyword evidence="3" id="KW-1185">Reference proteome</keyword>
<evidence type="ECO:0000313" key="3">
    <source>
        <dbReference type="Proteomes" id="UP000231962"/>
    </source>
</evidence>
<dbReference type="Proteomes" id="UP000231962">
    <property type="component" value="Unassembled WGS sequence"/>
</dbReference>
<comment type="caution">
    <text evidence="2">The sequence shown here is derived from an EMBL/GenBank/DDBJ whole genome shotgun (WGS) entry which is preliminary data.</text>
</comment>